<proteinExistence type="predicted"/>
<gene>
    <name evidence="2" type="ORF">L0P03_10170</name>
</gene>
<dbReference type="Proteomes" id="UP001199750">
    <property type="component" value="Unassembled WGS sequence"/>
</dbReference>
<protein>
    <recommendedName>
        <fullName evidence="1">Replication-associated protein ORF2/G2P domain-containing protein</fullName>
    </recommendedName>
</protein>
<dbReference type="AlphaFoldDB" id="A0AAW5CGZ2"/>
<comment type="caution">
    <text evidence="2">The sequence shown here is derived from an EMBL/GenBank/DDBJ whole genome shotgun (WGS) entry which is preliminary data.</text>
</comment>
<feature type="domain" description="Replication-associated protein ORF2/G2P" evidence="1">
    <location>
        <begin position="88"/>
        <end position="236"/>
    </location>
</feature>
<dbReference type="RefSeq" id="WP_217773868.1">
    <property type="nucleotide sequence ID" value="NZ_JAHONW010000013.1"/>
</dbReference>
<accession>A0AAW5CGZ2</accession>
<evidence type="ECO:0000313" key="2">
    <source>
        <dbReference type="EMBL" id="MCG4960210.1"/>
    </source>
</evidence>
<evidence type="ECO:0000259" key="1">
    <source>
        <dbReference type="Pfam" id="PF23343"/>
    </source>
</evidence>
<organism evidence="2 3">
    <name type="scientific">Odoribacter splanchnicus</name>
    <dbReference type="NCBI Taxonomy" id="28118"/>
    <lineage>
        <taxon>Bacteria</taxon>
        <taxon>Pseudomonadati</taxon>
        <taxon>Bacteroidota</taxon>
        <taxon>Bacteroidia</taxon>
        <taxon>Bacteroidales</taxon>
        <taxon>Odoribacteraceae</taxon>
        <taxon>Odoribacter</taxon>
    </lineage>
</organism>
<evidence type="ECO:0000313" key="3">
    <source>
        <dbReference type="Proteomes" id="UP001199750"/>
    </source>
</evidence>
<name>A0AAW5CGZ2_9BACT</name>
<dbReference type="EMBL" id="JAKNDN010000018">
    <property type="protein sequence ID" value="MCG4960210.1"/>
    <property type="molecule type" value="Genomic_DNA"/>
</dbReference>
<dbReference type="Pfam" id="PF23343">
    <property type="entry name" value="REP_ORF2-G2P"/>
    <property type="match status" value="1"/>
</dbReference>
<reference evidence="2" key="1">
    <citation type="submission" date="2022-01" db="EMBL/GenBank/DDBJ databases">
        <title>Collection of gut derived symbiotic bacterial strains cultured from healthy donors.</title>
        <authorList>
            <person name="Lin H."/>
            <person name="Kohout C."/>
            <person name="Waligurski E."/>
            <person name="Pamer E.G."/>
        </authorList>
    </citation>
    <scope>NUCLEOTIDE SEQUENCE</scope>
    <source>
        <strain evidence="2">DFI.1.149</strain>
    </source>
</reference>
<dbReference type="InterPro" id="IPR056906">
    <property type="entry name" value="ORF2/G2P_dom"/>
</dbReference>
<sequence>MIIVPSISIKPHGIAIYDQYLETRPRREDDFPKPYRWRRPRQNDPEGIVSSKAARRIQAAIKWLLFFSKTKRAYNRDTRRWVKFRISLITVTLSSPQRHSDQVIKSRLFNQLLTELREQNSMIHYVWRAEKQENGNIHFHLLTNIFINAAKLREKWNRIQNKLGYVDAYTDRMSAEIHTFTDYYNRYINQADSSTLRRRYIAGHASGWRNPNSTDVHSVRKVRDLTRYLCKYLCKNLLSEYKNYEDIPPRLLVRGKLWGLSRTLSALRSVTAAVDRFVFDDLATLCTEFAGRIIRHDYCTFVPATFRDIIRLGCSAILHCIYERLKEIGVNILQLT</sequence>